<feature type="transmembrane region" description="Helical" evidence="1">
    <location>
        <begin position="133"/>
        <end position="153"/>
    </location>
</feature>
<keyword evidence="1" id="KW-0472">Membrane</keyword>
<comment type="caution">
    <text evidence="2">The sequence shown here is derived from an EMBL/GenBank/DDBJ whole genome shotgun (WGS) entry which is preliminary data.</text>
</comment>
<keyword evidence="1" id="KW-1133">Transmembrane helix</keyword>
<feature type="transmembrane region" description="Helical" evidence="1">
    <location>
        <begin position="98"/>
        <end position="118"/>
    </location>
</feature>
<proteinExistence type="predicted"/>
<dbReference type="Proteomes" id="UP000791080">
    <property type="component" value="Unassembled WGS sequence"/>
</dbReference>
<keyword evidence="3" id="KW-1185">Reference proteome</keyword>
<reference evidence="2 3" key="1">
    <citation type="submission" date="2022-06" db="EMBL/GenBank/DDBJ databases">
        <title>Genomic Encyclopedia of Type Strains, Phase I: the one thousand microbial genomes (KMG-I) project.</title>
        <authorList>
            <person name="Kyrpides N."/>
        </authorList>
    </citation>
    <scope>NUCLEOTIDE SEQUENCE [LARGE SCALE GENOMIC DNA]</scope>
    <source>
        <strain evidence="2 3">DSM 43889</strain>
    </source>
</reference>
<feature type="transmembrane region" description="Helical" evidence="1">
    <location>
        <begin position="64"/>
        <end position="86"/>
    </location>
</feature>
<evidence type="ECO:0008006" key="4">
    <source>
        <dbReference type="Google" id="ProtNLM"/>
    </source>
</evidence>
<evidence type="ECO:0000313" key="3">
    <source>
        <dbReference type="Proteomes" id="UP000791080"/>
    </source>
</evidence>
<evidence type="ECO:0000313" key="2">
    <source>
        <dbReference type="EMBL" id="MCP2333914.1"/>
    </source>
</evidence>
<name>A0ABT1JP18_ACTCY</name>
<evidence type="ECO:0000256" key="1">
    <source>
        <dbReference type="SAM" id="Phobius"/>
    </source>
</evidence>
<sequence>MPYDAAARSDPFARRARARARARYRWVWGTGIALAGVFGSAVLMRLAVLPTGVGLPGLPVAHAAFPATGLAVLGAVVIAALVGVALDRVLSPVGSPCWWGGATTVAWGYWGGLVWPASATEPAARLAPGPPPWLPWAVLVVALASSLVAVRALRAAVAEDRRVLALLESGRRSVGTVLDLEAIPASGLTGPARERLLLHIGFRDGSRAVVSRVRLDPRPGLAPRVGDRLDLWYRPAAVLVAPDPQEPARLDDRHLVVRARKPTVDF</sequence>
<dbReference type="RefSeq" id="WP_026419005.1">
    <property type="nucleotide sequence ID" value="NZ_AUBJ02000001.1"/>
</dbReference>
<feature type="transmembrane region" description="Helical" evidence="1">
    <location>
        <begin position="24"/>
        <end position="44"/>
    </location>
</feature>
<keyword evidence="1" id="KW-0812">Transmembrane</keyword>
<protein>
    <recommendedName>
        <fullName evidence="4">DUF3592 domain-containing protein</fullName>
    </recommendedName>
</protein>
<organism evidence="2 3">
    <name type="scientific">Actinoalloteichus caeruleus DSM 43889</name>
    <dbReference type="NCBI Taxonomy" id="1120930"/>
    <lineage>
        <taxon>Bacteria</taxon>
        <taxon>Bacillati</taxon>
        <taxon>Actinomycetota</taxon>
        <taxon>Actinomycetes</taxon>
        <taxon>Pseudonocardiales</taxon>
        <taxon>Pseudonocardiaceae</taxon>
        <taxon>Actinoalloteichus</taxon>
        <taxon>Actinoalloteichus cyanogriseus</taxon>
    </lineage>
</organism>
<dbReference type="EMBL" id="AUBJ02000001">
    <property type="protein sequence ID" value="MCP2333914.1"/>
    <property type="molecule type" value="Genomic_DNA"/>
</dbReference>
<gene>
    <name evidence="2" type="ORF">G443_004184</name>
</gene>
<accession>A0ABT1JP18</accession>